<gene>
    <name evidence="1" type="ORF">NPIL_516431</name>
</gene>
<sequence length="39" mass="3951">VPFSYVLLWAGGCPPVKASSTSELDRPAKISCGGNSAAL</sequence>
<keyword evidence="2" id="KW-1185">Reference proteome</keyword>
<protein>
    <submittedName>
        <fullName evidence="1">Uncharacterized protein</fullName>
    </submittedName>
</protein>
<accession>A0A8X6PQU9</accession>
<dbReference type="AlphaFoldDB" id="A0A8X6PQU9"/>
<feature type="non-terminal residue" evidence="1">
    <location>
        <position position="1"/>
    </location>
</feature>
<organism evidence="1 2">
    <name type="scientific">Nephila pilipes</name>
    <name type="common">Giant wood spider</name>
    <name type="synonym">Nephila maculata</name>
    <dbReference type="NCBI Taxonomy" id="299642"/>
    <lineage>
        <taxon>Eukaryota</taxon>
        <taxon>Metazoa</taxon>
        <taxon>Ecdysozoa</taxon>
        <taxon>Arthropoda</taxon>
        <taxon>Chelicerata</taxon>
        <taxon>Arachnida</taxon>
        <taxon>Araneae</taxon>
        <taxon>Araneomorphae</taxon>
        <taxon>Entelegynae</taxon>
        <taxon>Araneoidea</taxon>
        <taxon>Nephilidae</taxon>
        <taxon>Nephila</taxon>
    </lineage>
</organism>
<comment type="caution">
    <text evidence="1">The sequence shown here is derived from an EMBL/GenBank/DDBJ whole genome shotgun (WGS) entry which is preliminary data.</text>
</comment>
<evidence type="ECO:0000313" key="2">
    <source>
        <dbReference type="Proteomes" id="UP000887013"/>
    </source>
</evidence>
<name>A0A8X6PQU9_NEPPI</name>
<dbReference type="Proteomes" id="UP000887013">
    <property type="component" value="Unassembled WGS sequence"/>
</dbReference>
<proteinExistence type="predicted"/>
<evidence type="ECO:0000313" key="1">
    <source>
        <dbReference type="EMBL" id="GFT83847.1"/>
    </source>
</evidence>
<dbReference type="EMBL" id="BMAW01119287">
    <property type="protein sequence ID" value="GFT83847.1"/>
    <property type="molecule type" value="Genomic_DNA"/>
</dbReference>
<reference evidence="1" key="1">
    <citation type="submission" date="2020-08" db="EMBL/GenBank/DDBJ databases">
        <title>Multicomponent nature underlies the extraordinary mechanical properties of spider dragline silk.</title>
        <authorList>
            <person name="Kono N."/>
            <person name="Nakamura H."/>
            <person name="Mori M."/>
            <person name="Yoshida Y."/>
            <person name="Ohtoshi R."/>
            <person name="Malay A.D."/>
            <person name="Moran D.A.P."/>
            <person name="Tomita M."/>
            <person name="Numata K."/>
            <person name="Arakawa K."/>
        </authorList>
    </citation>
    <scope>NUCLEOTIDE SEQUENCE</scope>
</reference>